<gene>
    <name evidence="2" type="ORF">LAUMK136_02858</name>
</gene>
<evidence type="ECO:0000313" key="2">
    <source>
        <dbReference type="EMBL" id="VBA39204.1"/>
    </source>
</evidence>
<dbReference type="EMBL" id="UPHP01000067">
    <property type="protein sequence ID" value="VBA39204.1"/>
    <property type="molecule type" value="Genomic_DNA"/>
</dbReference>
<evidence type="ECO:0000256" key="1">
    <source>
        <dbReference type="SAM" id="MobiDB-lite"/>
    </source>
</evidence>
<dbReference type="Proteomes" id="UP000273307">
    <property type="component" value="Unassembled WGS sequence"/>
</dbReference>
<reference evidence="2 3" key="1">
    <citation type="submission" date="2018-09" db="EMBL/GenBank/DDBJ databases">
        <authorList>
            <person name="Tagini F."/>
        </authorList>
    </citation>
    <scope>NUCLEOTIDE SEQUENCE [LARGE SCALE GENOMIC DNA]</scope>
    <source>
        <strain evidence="2 3">MK136</strain>
    </source>
</reference>
<proteinExistence type="predicted"/>
<dbReference type="RefSeq" id="WP_122496590.1">
    <property type="nucleotide sequence ID" value="NZ_UPHP01000067.1"/>
</dbReference>
<evidence type="ECO:0008006" key="4">
    <source>
        <dbReference type="Google" id="ProtNLM"/>
    </source>
</evidence>
<evidence type="ECO:0000313" key="3">
    <source>
        <dbReference type="Proteomes" id="UP000273307"/>
    </source>
</evidence>
<dbReference type="AlphaFoldDB" id="A0A498Q2S6"/>
<sequence length="341" mass="38068">MTTKLDTRTALDWATICDQAAAFVTTEYASLDRNGAPITWPVTPYPGGGGRSLDVTTGLSYPLKAERARRNPKVSLSFSQPLGSGLVDPATFVIQGLATVRDADLRANSARYLQEVAAHLPEAFDSIPTLMLRRMAWYWSRIWIEVTPVRVLWWRSGNLDQPPQLWKPQRPPAVPRSDPAPIGRGAGSWTTRAATDWRLRVRDALDRLGMPVLTSVTPDGWPLPVRVRNAVPTRGGFRMRPPAGIDVVDGPACLTFHTHGPAFESQENASLTGRCRRVGEHIEFEAERALNDFVIPANPLRRAMQLISAGRRLKRRLDSEARRRGQRVPRFDELGFDKSKH</sequence>
<dbReference type="Gene3D" id="2.30.110.10">
    <property type="entry name" value="Electron Transport, Fmn-binding Protein, Chain A"/>
    <property type="match status" value="1"/>
</dbReference>
<feature type="region of interest" description="Disordered" evidence="1">
    <location>
        <begin position="164"/>
        <end position="188"/>
    </location>
</feature>
<name>A0A498Q2S6_9MYCO</name>
<protein>
    <recommendedName>
        <fullName evidence="4">Pyridoxamine 5'-phosphate oxidase putative domain-containing protein</fullName>
    </recommendedName>
</protein>
<dbReference type="InterPro" id="IPR012349">
    <property type="entry name" value="Split_barrel_FMN-bd"/>
</dbReference>
<dbReference type="OrthoDB" id="162914at2"/>
<organism evidence="2 3">
    <name type="scientific">Mycobacterium attenuatum</name>
    <dbReference type="NCBI Taxonomy" id="2341086"/>
    <lineage>
        <taxon>Bacteria</taxon>
        <taxon>Bacillati</taxon>
        <taxon>Actinomycetota</taxon>
        <taxon>Actinomycetes</taxon>
        <taxon>Mycobacteriales</taxon>
        <taxon>Mycobacteriaceae</taxon>
        <taxon>Mycobacterium</taxon>
    </lineage>
</organism>
<accession>A0A498Q2S6</accession>
<keyword evidence="3" id="KW-1185">Reference proteome</keyword>
<dbReference type="SUPFAM" id="SSF50475">
    <property type="entry name" value="FMN-binding split barrel"/>
    <property type="match status" value="1"/>
</dbReference>